<organism evidence="2 3">
    <name type="scientific">Isosphaera pallida (strain ATCC 43644 / DSM 9630 / IS1B)</name>
    <dbReference type="NCBI Taxonomy" id="575540"/>
    <lineage>
        <taxon>Bacteria</taxon>
        <taxon>Pseudomonadati</taxon>
        <taxon>Planctomycetota</taxon>
        <taxon>Planctomycetia</taxon>
        <taxon>Isosphaerales</taxon>
        <taxon>Isosphaeraceae</taxon>
        <taxon>Isosphaera</taxon>
    </lineage>
</organism>
<accession>E8QWG1</accession>
<feature type="chain" id="PRO_5003229807" description="PEP-CTERM protein-sorting domain-containing protein" evidence="1">
    <location>
        <begin position="25"/>
        <end position="298"/>
    </location>
</feature>
<sequence>MFNTRYSALGAAFALAVASPVALADEMPAAIDPAADTIPDPMIETTAITPSELPAGVRSLDTTMLISGTTDWATFRSLFSPVSTTPGTPGAAISGVSRFARTGIDTTIVSQVYKKNDEDLYAYTFQLQGESQNPRNMPTIRGIGNYFNAQPVANDDLFGGSHVVKISGPIEDSDSPFYKTPTIDNLADASFSFERFGSSEDDASFAVLTSNFRLPEAGTLNTPVVALFSTVAPEETATVDVNGPEFYRGVEGRDLPEIWNPQAHNIQPPIPEPATLLGWAGVLGAAALVRMHRRRRAA</sequence>
<proteinExistence type="predicted"/>
<keyword evidence="3" id="KW-1185">Reference proteome</keyword>
<dbReference type="EMBL" id="CP002353">
    <property type="protein sequence ID" value="ADV60848.1"/>
    <property type="molecule type" value="Genomic_DNA"/>
</dbReference>
<dbReference type="KEGG" id="ipa:Isop_0251"/>
<evidence type="ECO:0000313" key="3">
    <source>
        <dbReference type="Proteomes" id="UP000008631"/>
    </source>
</evidence>
<dbReference type="RefSeq" id="WP_013563137.1">
    <property type="nucleotide sequence ID" value="NC_014962.1"/>
</dbReference>
<dbReference type="Proteomes" id="UP000008631">
    <property type="component" value="Chromosome"/>
</dbReference>
<evidence type="ECO:0000313" key="2">
    <source>
        <dbReference type="EMBL" id="ADV60848.1"/>
    </source>
</evidence>
<keyword evidence="1" id="KW-0732">Signal</keyword>
<dbReference type="InParanoid" id="E8QWG1"/>
<evidence type="ECO:0000256" key="1">
    <source>
        <dbReference type="SAM" id="SignalP"/>
    </source>
</evidence>
<dbReference type="AlphaFoldDB" id="E8QWG1"/>
<protein>
    <recommendedName>
        <fullName evidence="4">PEP-CTERM protein-sorting domain-containing protein</fullName>
    </recommendedName>
</protein>
<evidence type="ECO:0008006" key="4">
    <source>
        <dbReference type="Google" id="ProtNLM"/>
    </source>
</evidence>
<dbReference type="HOGENOM" id="CLU_933085_0_0_0"/>
<feature type="signal peptide" evidence="1">
    <location>
        <begin position="1"/>
        <end position="24"/>
    </location>
</feature>
<gene>
    <name evidence="2" type="ordered locus">Isop_0251</name>
</gene>
<name>E8QWG1_ISOPI</name>
<dbReference type="eggNOG" id="ENOG502ZP2H">
    <property type="taxonomic scope" value="Bacteria"/>
</dbReference>
<reference key="1">
    <citation type="submission" date="2010-11" db="EMBL/GenBank/DDBJ databases">
        <title>The complete sequence of chromosome of Isophaera pallida ATCC 43644.</title>
        <authorList>
            <consortium name="US DOE Joint Genome Institute (JGI-PGF)"/>
            <person name="Lucas S."/>
            <person name="Copeland A."/>
            <person name="Lapidus A."/>
            <person name="Bruce D."/>
            <person name="Goodwin L."/>
            <person name="Pitluck S."/>
            <person name="Kyrpides N."/>
            <person name="Mavromatis K."/>
            <person name="Pagani I."/>
            <person name="Ivanova N."/>
            <person name="Saunders E."/>
            <person name="Brettin T."/>
            <person name="Detter J.C."/>
            <person name="Han C."/>
            <person name="Tapia R."/>
            <person name="Land M."/>
            <person name="Hauser L."/>
            <person name="Markowitz V."/>
            <person name="Cheng J.-F."/>
            <person name="Hugenholtz P."/>
            <person name="Woyke T."/>
            <person name="Wu D."/>
            <person name="Eisen J.A."/>
        </authorList>
    </citation>
    <scope>NUCLEOTIDE SEQUENCE</scope>
    <source>
        <strain>ATCC 43644</strain>
    </source>
</reference>
<reference evidence="2 3" key="2">
    <citation type="journal article" date="2011" name="Stand. Genomic Sci.">
        <title>Complete genome sequence of Isosphaera pallida type strain (IS1B).</title>
        <authorList>
            <consortium name="US DOE Joint Genome Institute (JGI-PGF)"/>
            <person name="Goker M."/>
            <person name="Cleland D."/>
            <person name="Saunders E."/>
            <person name="Lapidus A."/>
            <person name="Nolan M."/>
            <person name="Lucas S."/>
            <person name="Hammon N."/>
            <person name="Deshpande S."/>
            <person name="Cheng J.F."/>
            <person name="Tapia R."/>
            <person name="Han C."/>
            <person name="Goodwin L."/>
            <person name="Pitluck S."/>
            <person name="Liolios K."/>
            <person name="Pagani I."/>
            <person name="Ivanova N."/>
            <person name="Mavromatis K."/>
            <person name="Pati A."/>
            <person name="Chen A."/>
            <person name="Palaniappan K."/>
            <person name="Land M."/>
            <person name="Hauser L."/>
            <person name="Chang Y.J."/>
            <person name="Jeffries C.D."/>
            <person name="Detter J.C."/>
            <person name="Beck B."/>
            <person name="Woyke T."/>
            <person name="Bristow J."/>
            <person name="Eisen J.A."/>
            <person name="Markowitz V."/>
            <person name="Hugenholtz P."/>
            <person name="Kyrpides N.C."/>
            <person name="Klenk H.P."/>
        </authorList>
    </citation>
    <scope>NUCLEOTIDE SEQUENCE [LARGE SCALE GENOMIC DNA]</scope>
    <source>
        <strain evidence="3">ATCC 43644 / DSM 9630 / IS1B</strain>
    </source>
</reference>